<name>A0AAD8WU28_LOLMU</name>
<dbReference type="EMBL" id="JAUUTY010000002">
    <property type="protein sequence ID" value="KAK1680509.1"/>
    <property type="molecule type" value="Genomic_DNA"/>
</dbReference>
<accession>A0AAD8WU28</accession>
<proteinExistence type="predicted"/>
<gene>
    <name evidence="2" type="ORF">QYE76_041357</name>
</gene>
<evidence type="ECO:0000313" key="2">
    <source>
        <dbReference type="EMBL" id="KAK1680509.1"/>
    </source>
</evidence>
<comment type="caution">
    <text evidence="2">The sequence shown here is derived from an EMBL/GenBank/DDBJ whole genome shotgun (WGS) entry which is preliminary data.</text>
</comment>
<sequence>MTSVLWGAFPPRDGAAPSILGEKEGSFFGGGSGCSYFDGSPSDDEDWCSPTAVLPGVSPPMLIKRIDEDLDHDVVFLVVAFLWCELPEFMENNGEALLHVMINDGADEEDGNYYQYDETQDDEAHEGYSIDNQSLFCSNSFTQTIGEGVTQTMAEGITQSTAATLAMMFPAERRLAKVVYGLENIKSTYDNKGFTLSICWMLLKDTKKWETSYALWRKLENAKKKGNGNSSTDGTINLEYDGQSLGARFTDEADRGGLAKWPVGHKATKTNMHRQDSSLAFQDTLRKLMVKKEEAIAEREERRCKDKEATTKSFVVLQLRALEVEEALEKSRIVEAADKARLMDVDANSKVLEAEANIMTEENRIILIDLATISDPVRRSWIEKN</sequence>
<organism evidence="2 3">
    <name type="scientific">Lolium multiflorum</name>
    <name type="common">Italian ryegrass</name>
    <name type="synonym">Lolium perenne subsp. multiflorum</name>
    <dbReference type="NCBI Taxonomy" id="4521"/>
    <lineage>
        <taxon>Eukaryota</taxon>
        <taxon>Viridiplantae</taxon>
        <taxon>Streptophyta</taxon>
        <taxon>Embryophyta</taxon>
        <taxon>Tracheophyta</taxon>
        <taxon>Spermatophyta</taxon>
        <taxon>Magnoliopsida</taxon>
        <taxon>Liliopsida</taxon>
        <taxon>Poales</taxon>
        <taxon>Poaceae</taxon>
        <taxon>BOP clade</taxon>
        <taxon>Pooideae</taxon>
        <taxon>Poodae</taxon>
        <taxon>Poeae</taxon>
        <taxon>Poeae Chloroplast Group 2 (Poeae type)</taxon>
        <taxon>Loliodinae</taxon>
        <taxon>Loliinae</taxon>
        <taxon>Lolium</taxon>
    </lineage>
</organism>
<keyword evidence="3" id="KW-1185">Reference proteome</keyword>
<dbReference type="Proteomes" id="UP001231189">
    <property type="component" value="Unassembled WGS sequence"/>
</dbReference>
<reference evidence="2" key="1">
    <citation type="submission" date="2023-07" db="EMBL/GenBank/DDBJ databases">
        <title>A chromosome-level genome assembly of Lolium multiflorum.</title>
        <authorList>
            <person name="Chen Y."/>
            <person name="Copetti D."/>
            <person name="Kolliker R."/>
            <person name="Studer B."/>
        </authorList>
    </citation>
    <scope>NUCLEOTIDE SEQUENCE</scope>
    <source>
        <strain evidence="2">02402/16</strain>
        <tissue evidence="2">Leaf</tissue>
    </source>
</reference>
<protein>
    <recommendedName>
        <fullName evidence="1">No apical meristem-associated C-terminal domain-containing protein</fullName>
    </recommendedName>
</protein>
<feature type="domain" description="No apical meristem-associated C-terminal" evidence="1">
    <location>
        <begin position="192"/>
        <end position="378"/>
    </location>
</feature>
<dbReference type="InterPro" id="IPR029466">
    <property type="entry name" value="NAM-associated_C"/>
</dbReference>
<dbReference type="AlphaFoldDB" id="A0AAD8WU28"/>
<dbReference type="Pfam" id="PF14303">
    <property type="entry name" value="NAM-associated"/>
    <property type="match status" value="1"/>
</dbReference>
<evidence type="ECO:0000259" key="1">
    <source>
        <dbReference type="Pfam" id="PF14303"/>
    </source>
</evidence>
<evidence type="ECO:0000313" key="3">
    <source>
        <dbReference type="Proteomes" id="UP001231189"/>
    </source>
</evidence>